<accession>A0A5N6TLP3</accession>
<evidence type="ECO:0008006" key="9">
    <source>
        <dbReference type="Google" id="ProtNLM"/>
    </source>
</evidence>
<comment type="subunit">
    <text evidence="4">Binds to mitochondrial small subunit 15S rRNA.</text>
</comment>
<evidence type="ECO:0000256" key="6">
    <source>
        <dbReference type="SAM" id="MobiDB-lite"/>
    </source>
</evidence>
<keyword evidence="8" id="KW-1185">Reference proteome</keyword>
<protein>
    <recommendedName>
        <fullName evidence="9">Pentatricopeptide repeat protein</fullName>
    </recommendedName>
</protein>
<feature type="repeat" description="PPR" evidence="5">
    <location>
        <begin position="703"/>
        <end position="737"/>
    </location>
</feature>
<dbReference type="Gene3D" id="1.25.40.10">
    <property type="entry name" value="Tetratricopeptide repeat domain"/>
    <property type="match status" value="2"/>
</dbReference>
<dbReference type="PROSITE" id="PS51375">
    <property type="entry name" value="PPR"/>
    <property type="match status" value="1"/>
</dbReference>
<comment type="similarity">
    <text evidence="1">Belongs to the CCM1 family.</text>
</comment>
<dbReference type="Proteomes" id="UP000325780">
    <property type="component" value="Unassembled WGS sequence"/>
</dbReference>
<dbReference type="InterPro" id="IPR002885">
    <property type="entry name" value="PPR_rpt"/>
</dbReference>
<dbReference type="InterPro" id="IPR011990">
    <property type="entry name" value="TPR-like_helical_dom_sf"/>
</dbReference>
<evidence type="ECO:0000313" key="8">
    <source>
        <dbReference type="Proteomes" id="UP000325780"/>
    </source>
</evidence>
<dbReference type="OrthoDB" id="185373at2759"/>
<proteinExistence type="inferred from homology"/>
<dbReference type="EMBL" id="ML742231">
    <property type="protein sequence ID" value="KAE8147011.1"/>
    <property type="molecule type" value="Genomic_DNA"/>
</dbReference>
<keyword evidence="2" id="KW-0677">Repeat</keyword>
<feature type="compositionally biased region" description="Polar residues" evidence="6">
    <location>
        <begin position="94"/>
        <end position="112"/>
    </location>
</feature>
<organism evidence="7 8">
    <name type="scientific">Aspergillus avenaceus</name>
    <dbReference type="NCBI Taxonomy" id="36643"/>
    <lineage>
        <taxon>Eukaryota</taxon>
        <taxon>Fungi</taxon>
        <taxon>Dikarya</taxon>
        <taxon>Ascomycota</taxon>
        <taxon>Pezizomycotina</taxon>
        <taxon>Eurotiomycetes</taxon>
        <taxon>Eurotiomycetidae</taxon>
        <taxon>Eurotiales</taxon>
        <taxon>Aspergillaceae</taxon>
        <taxon>Aspergillus</taxon>
        <taxon>Aspergillus subgen. Circumdati</taxon>
    </lineage>
</organism>
<evidence type="ECO:0000256" key="5">
    <source>
        <dbReference type="PROSITE-ProRule" id="PRU00708"/>
    </source>
</evidence>
<dbReference type="PANTHER" id="PTHR47447:SF17">
    <property type="entry name" value="OS12G0638900 PROTEIN"/>
    <property type="match status" value="1"/>
</dbReference>
<name>A0A5N6TLP3_ASPAV</name>
<dbReference type="PANTHER" id="PTHR47447">
    <property type="entry name" value="OS03G0856100 PROTEIN"/>
    <property type="match status" value="1"/>
</dbReference>
<evidence type="ECO:0000256" key="4">
    <source>
        <dbReference type="ARBA" id="ARBA00044511"/>
    </source>
</evidence>
<comment type="function">
    <text evidence="3">Regulates mitochondrial small subunit maturation by controlling 15S rRNA 5'-end processing. Localizes to the 5' precursor of the 15S rRNA in a position that is subsequently occupied by mS47 in the mature yeast mtSSU. Uses structure and sequence-specific RNA recognition, binding to a single-stranded region of the precursor and specifically recognizing bases -6 to -1. The exchange of Ccm1 for mS47 is coupled to the irreversible removal of precursor rRNA that is accompanied by conformational changes of the mitoribosomal proteins uS5m and mS26. These conformational changes signal completion of 5'-end rRNA processing through protection of the mature 5'-end of the 15S rRNA and stabilization of mS47. The removal of the 5' precursor together with the dissociation of Ccm1 may be catalyzed by the 5'-3' exoribonuclease Pet127. Involved in the specific removal of group I introns in mitochondrial encoded transcripts.</text>
</comment>
<dbReference type="Pfam" id="PF13812">
    <property type="entry name" value="PPR_3"/>
    <property type="match status" value="1"/>
</dbReference>
<evidence type="ECO:0000256" key="1">
    <source>
        <dbReference type="ARBA" id="ARBA00006192"/>
    </source>
</evidence>
<reference evidence="7 8" key="1">
    <citation type="submission" date="2019-04" db="EMBL/GenBank/DDBJ databases">
        <title>Friends and foes A comparative genomics study of 23 Aspergillus species from section Flavi.</title>
        <authorList>
            <consortium name="DOE Joint Genome Institute"/>
            <person name="Kjaerbolling I."/>
            <person name="Vesth T."/>
            <person name="Frisvad J.C."/>
            <person name="Nybo J.L."/>
            <person name="Theobald S."/>
            <person name="Kildgaard S."/>
            <person name="Isbrandt T."/>
            <person name="Kuo A."/>
            <person name="Sato A."/>
            <person name="Lyhne E.K."/>
            <person name="Kogle M.E."/>
            <person name="Wiebenga A."/>
            <person name="Kun R.S."/>
            <person name="Lubbers R.J."/>
            <person name="Makela M.R."/>
            <person name="Barry K."/>
            <person name="Chovatia M."/>
            <person name="Clum A."/>
            <person name="Daum C."/>
            <person name="Haridas S."/>
            <person name="He G."/>
            <person name="LaButti K."/>
            <person name="Lipzen A."/>
            <person name="Mondo S."/>
            <person name="Riley R."/>
            <person name="Salamov A."/>
            <person name="Simmons B.A."/>
            <person name="Magnuson J.K."/>
            <person name="Henrissat B."/>
            <person name="Mortensen U.H."/>
            <person name="Larsen T.O."/>
            <person name="Devries R.P."/>
            <person name="Grigoriev I.V."/>
            <person name="Machida M."/>
            <person name="Baker S.E."/>
            <person name="Andersen M.R."/>
        </authorList>
    </citation>
    <scope>NUCLEOTIDE SEQUENCE [LARGE SCALE GENOMIC DNA]</scope>
    <source>
        <strain evidence="7 8">IBT 18842</strain>
    </source>
</reference>
<sequence>MSLCPRPLLRARLSTGLNAYVPQHRQSPSHWYRQTAHISPARPFTNNATSSNPSLDSTDDDSADSPSFAADSTVTRTPSDRPRDDQDSGFQEPVFSTSSEGHAGSSGTSQGMPSEVGIPRPRRQNSTSLRTFQEEDPNPKFFYADRSMANGEILYRFRTRRVSQETYGLERSIRSKSMHYPQENTRLWRLNYSALYRATLYKVQPPMVPPFLRPTIEDLQLFEKIKTDCQGSFREAWELLDVRSRADHWMRLSLYLLQNSPELSLEFLLVTTQTEAEKPLFVMVADCCLYLEAMYGPRLEDWQKDGHTYESVLTTCLGPENWPVAYLPQKGTRLYLKKCGKANLYETWELVRQRQNHLSPETCLCFMRLFTEYEDADNALEALYLARKVATSFFTFDSVGVMRHCCKLLQLDSVVDTEDGRNFYILPKLLRMGIRPDRDMMNVVLANGFKTGDPQVGLDMYKYMKSQALEPDSYTYLALLSNAVSCGDRENVELLAQEIRSRNLDHNPWIASKMFHAYFTFNVKGLPPDADRDAIFYSLLDMYNQLHDITPLKELSIIPAEYTPRTRSQGSPPTIISLYLIIATYLRCQKRIHHAQRVFTRFKQLVHQGHPSIAPLTSTDHTYNEFLIAFRKHPSGLREAVHLVEDMLQSANEGQKLKDGDFLRVKPSIRTWTILMSAFSFNKQPHAAEKVREMMEKHGVGYSHVTWNTVINTYANAQNITDVVNSIKKMESQGYSMDSYTIKSFRYLQDPERLWVAVEELDNATETPECETVTSLDQEVPEEYDLDDDEYLLEQGLRRLSGLKKSSH</sequence>
<feature type="region of interest" description="Disordered" evidence="6">
    <location>
        <begin position="39"/>
        <end position="141"/>
    </location>
</feature>
<evidence type="ECO:0000256" key="2">
    <source>
        <dbReference type="ARBA" id="ARBA00022737"/>
    </source>
</evidence>
<gene>
    <name evidence="7" type="ORF">BDV25DRAFT_161357</name>
</gene>
<dbReference type="AlphaFoldDB" id="A0A5N6TLP3"/>
<evidence type="ECO:0000313" key="7">
    <source>
        <dbReference type="EMBL" id="KAE8147011.1"/>
    </source>
</evidence>
<evidence type="ECO:0000256" key="3">
    <source>
        <dbReference type="ARBA" id="ARBA00044493"/>
    </source>
</evidence>
<feature type="compositionally biased region" description="Polar residues" evidence="6">
    <location>
        <begin position="44"/>
        <end position="53"/>
    </location>
</feature>